<dbReference type="Pfam" id="PF00096">
    <property type="entry name" value="zf-C2H2"/>
    <property type="match status" value="3"/>
</dbReference>
<evidence type="ECO:0000256" key="5">
    <source>
        <dbReference type="PROSITE-ProRule" id="PRU00042"/>
    </source>
</evidence>
<feature type="domain" description="C2H2-type" evidence="7">
    <location>
        <begin position="314"/>
        <end position="342"/>
    </location>
</feature>
<sequence length="567" mass="66852">MVQNFLKEHGKASTIITFKKLDLKPTEKSSDIVISEAYLKFMKGSAMTKEDQAFFEITDSQHHLNMKKILKKIAKRKKELENKELTLKHSQMFNRKYDEKIFEKEREINEIREKQAIAKERLESNKKMVEKLTKKKNSSKISFQVKMESAIRLESTIFQCCVACLREDVEVIKEPDIPKSAINIYNILVQDQLYQLGMSQIDLCSSCIHILKNIMDFRIQCLSSVEYLSGKLEISTVYCENQEEDIFKIENKEKKLSITNHNKLDVQEKKTKNSQTQCVKKMKNKKTLEKFDINFLNRKEYQNHLLEHSEKKQNVCEYCDTTFRNTTVLKYHVMAVHQGALRCRFCHKAFFDKDEYGEHINNEIARMQDRKYFCDLCAYETRYKTCLWIHMKKYHAPDQPLIICNECGKSYKTKEQFISHQKSSHLDKKHQCSECGKKFAYATTMRKHIKLSHTLEGAFENCKICGKNMRTSSIRVHMASVHQQIRKFNCDQCTMVFKTPGTLKKHKHTHSKTRPFNCNLCTTGYYCNEYLRKHFERVHGIVYTAADIRKICGMKELDFFTKVPKTL</sequence>
<name>A0A336LUU8_CULSO</name>
<evidence type="ECO:0000256" key="2">
    <source>
        <dbReference type="ARBA" id="ARBA00022737"/>
    </source>
</evidence>
<keyword evidence="4" id="KW-0862">Zinc</keyword>
<feature type="domain" description="C2H2-type" evidence="7">
    <location>
        <begin position="430"/>
        <end position="458"/>
    </location>
</feature>
<dbReference type="OMA" id="AENESHF"/>
<dbReference type="SMART" id="SM00355">
    <property type="entry name" value="ZnF_C2H2"/>
    <property type="match status" value="8"/>
</dbReference>
<evidence type="ECO:0000256" key="1">
    <source>
        <dbReference type="ARBA" id="ARBA00022723"/>
    </source>
</evidence>
<feature type="coiled-coil region" evidence="6">
    <location>
        <begin position="63"/>
        <end position="121"/>
    </location>
</feature>
<evidence type="ECO:0000256" key="4">
    <source>
        <dbReference type="ARBA" id="ARBA00022833"/>
    </source>
</evidence>
<evidence type="ECO:0000259" key="7">
    <source>
        <dbReference type="PROSITE" id="PS50157"/>
    </source>
</evidence>
<dbReference type="VEuPathDB" id="VectorBase:CSON013671"/>
<dbReference type="PROSITE" id="PS00028">
    <property type="entry name" value="ZINC_FINGER_C2H2_1"/>
    <property type="match status" value="5"/>
</dbReference>
<feature type="domain" description="C2H2-type" evidence="7">
    <location>
        <begin position="372"/>
        <end position="400"/>
    </location>
</feature>
<keyword evidence="1" id="KW-0479">Metal-binding</keyword>
<dbReference type="Gene3D" id="3.30.160.60">
    <property type="entry name" value="Classic Zinc Finger"/>
    <property type="match status" value="4"/>
</dbReference>
<evidence type="ECO:0000256" key="3">
    <source>
        <dbReference type="ARBA" id="ARBA00022771"/>
    </source>
</evidence>
<keyword evidence="3 5" id="KW-0863">Zinc-finger</keyword>
<dbReference type="PANTHER" id="PTHR24379">
    <property type="entry name" value="KRAB AND ZINC FINGER DOMAIN-CONTAINING"/>
    <property type="match status" value="1"/>
</dbReference>
<evidence type="ECO:0000313" key="8">
    <source>
        <dbReference type="EMBL" id="SSX17428.1"/>
    </source>
</evidence>
<evidence type="ECO:0000256" key="6">
    <source>
        <dbReference type="SAM" id="Coils"/>
    </source>
</evidence>
<keyword evidence="6" id="KW-0175">Coiled coil</keyword>
<dbReference type="GO" id="GO:0008270">
    <property type="term" value="F:zinc ion binding"/>
    <property type="evidence" value="ECO:0007669"/>
    <property type="project" value="UniProtKB-KW"/>
</dbReference>
<dbReference type="GO" id="GO:0000981">
    <property type="term" value="F:DNA-binding transcription factor activity, RNA polymerase II-specific"/>
    <property type="evidence" value="ECO:0007669"/>
    <property type="project" value="TreeGrafter"/>
</dbReference>
<dbReference type="InterPro" id="IPR036236">
    <property type="entry name" value="Znf_C2H2_sf"/>
</dbReference>
<dbReference type="GO" id="GO:0000977">
    <property type="term" value="F:RNA polymerase II transcription regulatory region sequence-specific DNA binding"/>
    <property type="evidence" value="ECO:0007669"/>
    <property type="project" value="TreeGrafter"/>
</dbReference>
<accession>A0A336LUU8</accession>
<feature type="domain" description="C2H2-type" evidence="7">
    <location>
        <begin position="402"/>
        <end position="430"/>
    </location>
</feature>
<keyword evidence="2" id="KW-0677">Repeat</keyword>
<dbReference type="EMBL" id="UFQT01000006">
    <property type="protein sequence ID" value="SSX17428.1"/>
    <property type="molecule type" value="Genomic_DNA"/>
</dbReference>
<dbReference type="InterPro" id="IPR013087">
    <property type="entry name" value="Znf_C2H2_type"/>
</dbReference>
<dbReference type="PROSITE" id="PS50157">
    <property type="entry name" value="ZINC_FINGER_C2H2_2"/>
    <property type="match status" value="5"/>
</dbReference>
<protein>
    <submittedName>
        <fullName evidence="8">CSON013671 protein</fullName>
    </submittedName>
</protein>
<proteinExistence type="predicted"/>
<organism evidence="8">
    <name type="scientific">Culicoides sonorensis</name>
    <name type="common">Biting midge</name>
    <dbReference type="NCBI Taxonomy" id="179676"/>
    <lineage>
        <taxon>Eukaryota</taxon>
        <taxon>Metazoa</taxon>
        <taxon>Ecdysozoa</taxon>
        <taxon>Arthropoda</taxon>
        <taxon>Hexapoda</taxon>
        <taxon>Insecta</taxon>
        <taxon>Pterygota</taxon>
        <taxon>Neoptera</taxon>
        <taxon>Endopterygota</taxon>
        <taxon>Diptera</taxon>
        <taxon>Nematocera</taxon>
        <taxon>Chironomoidea</taxon>
        <taxon>Ceratopogonidae</taxon>
        <taxon>Ceratopogoninae</taxon>
        <taxon>Culicoides</taxon>
        <taxon>Monoculicoides</taxon>
    </lineage>
</organism>
<dbReference type="PANTHER" id="PTHR24379:SF127">
    <property type="entry name" value="BLOODY FINGERS-RELATED"/>
    <property type="match status" value="1"/>
</dbReference>
<gene>
    <name evidence="8" type="primary">CSON013671</name>
</gene>
<reference evidence="8" key="1">
    <citation type="submission" date="2018-07" db="EMBL/GenBank/DDBJ databases">
        <authorList>
            <person name="Quirk P.G."/>
            <person name="Krulwich T.A."/>
        </authorList>
    </citation>
    <scope>NUCLEOTIDE SEQUENCE</scope>
</reference>
<dbReference type="SUPFAM" id="SSF57667">
    <property type="entry name" value="beta-beta-alpha zinc fingers"/>
    <property type="match status" value="4"/>
</dbReference>
<dbReference type="AlphaFoldDB" id="A0A336LUU8"/>
<feature type="domain" description="C2H2-type" evidence="7">
    <location>
        <begin position="488"/>
        <end position="515"/>
    </location>
</feature>
<dbReference type="GO" id="GO:0005634">
    <property type="term" value="C:nucleus"/>
    <property type="evidence" value="ECO:0007669"/>
    <property type="project" value="TreeGrafter"/>
</dbReference>